<sequence>MAIAAETQQEEKASSEVTAAEKRRWTLNDFDIGKPLGRGKFGHVYLAREKRVSDLEFFYFTSNHIVALKVLFKSQLKQSQVEHQLRREVEIQSHLRHPNILRLYGYFYDQKRVYLILEYAAKGELYKELQKCKYFSERRAATGELKIADFGWSVHTFNRRRTMCGTLDYLPPEMVESVEHDASVDIWSLGVLCYEFLYGVPPFEAKEHSDTYRRIVQVDLKFPPKPIVSSAAKDLISQMLVKDSSQRLALHKLLEHPWIVQNADPSGTYRS</sequence>
<evidence type="ECO:0000313" key="2">
    <source>
        <dbReference type="Proteomes" id="UP001062846"/>
    </source>
</evidence>
<gene>
    <name evidence="1" type="ORF">RHMOL_Rhmol07G0168500</name>
</gene>
<comment type="caution">
    <text evidence="1">The sequence shown here is derived from an EMBL/GenBank/DDBJ whole genome shotgun (WGS) entry which is preliminary data.</text>
</comment>
<accession>A0ACC0N1A3</accession>
<keyword evidence="2" id="KW-1185">Reference proteome</keyword>
<organism evidence="1 2">
    <name type="scientific">Rhododendron molle</name>
    <name type="common">Chinese azalea</name>
    <name type="synonym">Azalea mollis</name>
    <dbReference type="NCBI Taxonomy" id="49168"/>
    <lineage>
        <taxon>Eukaryota</taxon>
        <taxon>Viridiplantae</taxon>
        <taxon>Streptophyta</taxon>
        <taxon>Embryophyta</taxon>
        <taxon>Tracheophyta</taxon>
        <taxon>Spermatophyta</taxon>
        <taxon>Magnoliopsida</taxon>
        <taxon>eudicotyledons</taxon>
        <taxon>Gunneridae</taxon>
        <taxon>Pentapetalae</taxon>
        <taxon>asterids</taxon>
        <taxon>Ericales</taxon>
        <taxon>Ericaceae</taxon>
        <taxon>Ericoideae</taxon>
        <taxon>Rhodoreae</taxon>
        <taxon>Rhododendron</taxon>
    </lineage>
</organism>
<dbReference type="EMBL" id="CM046394">
    <property type="protein sequence ID" value="KAI8547102.1"/>
    <property type="molecule type" value="Genomic_DNA"/>
</dbReference>
<dbReference type="Proteomes" id="UP001062846">
    <property type="component" value="Chromosome 7"/>
</dbReference>
<reference evidence="1" key="1">
    <citation type="submission" date="2022-02" db="EMBL/GenBank/DDBJ databases">
        <title>Plant Genome Project.</title>
        <authorList>
            <person name="Zhang R.-G."/>
        </authorList>
    </citation>
    <scope>NUCLEOTIDE SEQUENCE</scope>
    <source>
        <strain evidence="1">AT1</strain>
    </source>
</reference>
<name>A0ACC0N1A3_RHOML</name>
<proteinExistence type="predicted"/>
<protein>
    <submittedName>
        <fullName evidence="1">Uncharacterized protein</fullName>
    </submittedName>
</protein>
<evidence type="ECO:0000313" key="1">
    <source>
        <dbReference type="EMBL" id="KAI8547102.1"/>
    </source>
</evidence>